<evidence type="ECO:0000256" key="1">
    <source>
        <dbReference type="ARBA" id="ARBA00022737"/>
    </source>
</evidence>
<feature type="repeat" description="TPR" evidence="3">
    <location>
        <begin position="73"/>
        <end position="106"/>
    </location>
</feature>
<keyword evidence="2 3" id="KW-0802">TPR repeat</keyword>
<dbReference type="Gene3D" id="1.25.40.10">
    <property type="entry name" value="Tetratricopeptide repeat domain"/>
    <property type="match status" value="2"/>
</dbReference>
<keyword evidence="1" id="KW-0677">Repeat</keyword>
<dbReference type="PROSITE" id="PS50005">
    <property type="entry name" value="TPR"/>
    <property type="match status" value="3"/>
</dbReference>
<dbReference type="EMBL" id="ARZX01000003">
    <property type="protein sequence ID" value="EWH14430.1"/>
    <property type="molecule type" value="Genomic_DNA"/>
</dbReference>
<gene>
    <name evidence="4" type="ORF">KLA_03662</name>
</gene>
<organism evidence="4 5">
    <name type="scientific">Cellulophaga geojensis KL-A</name>
    <dbReference type="NCBI Taxonomy" id="1328323"/>
    <lineage>
        <taxon>Bacteria</taxon>
        <taxon>Pseudomonadati</taxon>
        <taxon>Bacteroidota</taxon>
        <taxon>Flavobacteriia</taxon>
        <taxon>Flavobacteriales</taxon>
        <taxon>Flavobacteriaceae</taxon>
        <taxon>Cellulophaga</taxon>
    </lineage>
</organism>
<dbReference type="InterPro" id="IPR019734">
    <property type="entry name" value="TPR_rpt"/>
</dbReference>
<keyword evidence="5" id="KW-1185">Reference proteome</keyword>
<comment type="caution">
    <text evidence="4">The sequence shown here is derived from an EMBL/GenBank/DDBJ whole genome shotgun (WGS) entry which is preliminary data.</text>
</comment>
<sequence>MENIFEKAFNRNRNGIYKRGGRQLNELNSLLDNSLPEYVIYYSQAQKYYEIGNLNDAFNNINKAIELSDVDDWKQYAFKANVLEEAKHYEDAIKNYEIAIDINPNDVYVYALYHQIGWCYLNLKDDEKAVEFYTYAINLKKQHPNSEYNEDLEGIDNGVLLGKKFEQMYINRGNSLKNIGKLEDARQDCISAIKCNEQYSNPYLLLSQIFDLAGHKEESMKFLKHASDMGNQNATRIFNNGGF</sequence>
<evidence type="ECO:0000256" key="3">
    <source>
        <dbReference type="PROSITE-ProRule" id="PRU00339"/>
    </source>
</evidence>
<dbReference type="Pfam" id="PF13181">
    <property type="entry name" value="TPR_8"/>
    <property type="match status" value="2"/>
</dbReference>
<dbReference type="SMART" id="SM00028">
    <property type="entry name" value="TPR"/>
    <property type="match status" value="4"/>
</dbReference>
<reference evidence="4 5" key="1">
    <citation type="journal article" date="2014" name="Genome Announc.">
        <title>Draft Genome Sequence of the Carrageenan-Degrading Bacterium Cellulophaga sp. Strain KL-A, Isolated from Decaying Marine Algae.</title>
        <authorList>
            <person name="Shan D."/>
            <person name="Ying J."/>
            <person name="Li X."/>
            <person name="Gao Z."/>
            <person name="Wei G."/>
            <person name="Shao Z."/>
        </authorList>
    </citation>
    <scope>NUCLEOTIDE SEQUENCE [LARGE SCALE GENOMIC DNA]</scope>
    <source>
        <strain evidence="4 5">KL-A</strain>
    </source>
</reference>
<feature type="repeat" description="TPR" evidence="3">
    <location>
        <begin position="110"/>
        <end position="143"/>
    </location>
</feature>
<evidence type="ECO:0000256" key="2">
    <source>
        <dbReference type="ARBA" id="ARBA00022803"/>
    </source>
</evidence>
<dbReference type="InterPro" id="IPR011990">
    <property type="entry name" value="TPR-like_helical_dom_sf"/>
</dbReference>
<dbReference type="SUPFAM" id="SSF81901">
    <property type="entry name" value="HCP-like"/>
    <property type="match status" value="1"/>
</dbReference>
<evidence type="ECO:0008006" key="6">
    <source>
        <dbReference type="Google" id="ProtNLM"/>
    </source>
</evidence>
<protein>
    <recommendedName>
        <fullName evidence="6">Tetratricopeptide repeat protein</fullName>
    </recommendedName>
</protein>
<evidence type="ECO:0000313" key="4">
    <source>
        <dbReference type="EMBL" id="EWH14430.1"/>
    </source>
</evidence>
<proteinExistence type="predicted"/>
<name>A0ABN0RR59_9FLAO</name>
<dbReference type="PANTHER" id="PTHR44858">
    <property type="entry name" value="TETRATRICOPEPTIDE REPEAT PROTEIN 6"/>
    <property type="match status" value="1"/>
</dbReference>
<dbReference type="RefSeq" id="WP_034644028.1">
    <property type="nucleotide sequence ID" value="NZ_ARZX01000003.1"/>
</dbReference>
<dbReference type="PANTHER" id="PTHR44858:SF1">
    <property type="entry name" value="UDP-N-ACETYLGLUCOSAMINE--PEPTIDE N-ACETYLGLUCOSAMINYLTRANSFERASE SPINDLY-RELATED"/>
    <property type="match status" value="1"/>
</dbReference>
<dbReference type="InterPro" id="IPR050498">
    <property type="entry name" value="Ycf3"/>
</dbReference>
<accession>A0ABN0RR59</accession>
<dbReference type="Proteomes" id="UP000019275">
    <property type="component" value="Unassembled WGS sequence"/>
</dbReference>
<evidence type="ECO:0000313" key="5">
    <source>
        <dbReference type="Proteomes" id="UP000019275"/>
    </source>
</evidence>
<feature type="repeat" description="TPR" evidence="3">
    <location>
        <begin position="38"/>
        <end position="71"/>
    </location>
</feature>